<dbReference type="InterPro" id="IPR001387">
    <property type="entry name" value="Cro/C1-type_HTH"/>
</dbReference>
<sequence length="111" mass="12017">MLLYRATKSILIRMISELITTLAQARKAARITQADLAERAGLSRMAVQRTETGDVDPRFSTLQEMARVLNMELIAVPAELHAQVQALIQPQTDQTGAAGSIASPVTSQDSP</sequence>
<keyword evidence="3" id="KW-0238">DNA-binding</keyword>
<gene>
    <name evidence="3" type="ORF">NCTC10698_03314</name>
</gene>
<dbReference type="Proteomes" id="UP000255070">
    <property type="component" value="Unassembled WGS sequence"/>
</dbReference>
<dbReference type="InterPro" id="IPR010982">
    <property type="entry name" value="Lambda_DNA-bd_dom_sf"/>
</dbReference>
<protein>
    <submittedName>
        <fullName evidence="3">DNA-binding transcriptional repressor PuuR</fullName>
    </submittedName>
</protein>
<dbReference type="PROSITE" id="PS50943">
    <property type="entry name" value="HTH_CROC1"/>
    <property type="match status" value="1"/>
</dbReference>
<dbReference type="CDD" id="cd00093">
    <property type="entry name" value="HTH_XRE"/>
    <property type="match status" value="1"/>
</dbReference>
<feature type="region of interest" description="Disordered" evidence="1">
    <location>
        <begin position="92"/>
        <end position="111"/>
    </location>
</feature>
<dbReference type="Gene3D" id="1.10.260.40">
    <property type="entry name" value="lambda repressor-like DNA-binding domains"/>
    <property type="match status" value="1"/>
</dbReference>
<organism evidence="3 4">
    <name type="scientific">Comamonas testosteroni</name>
    <name type="common">Pseudomonas testosteroni</name>
    <dbReference type="NCBI Taxonomy" id="285"/>
    <lineage>
        <taxon>Bacteria</taxon>
        <taxon>Pseudomonadati</taxon>
        <taxon>Pseudomonadota</taxon>
        <taxon>Betaproteobacteria</taxon>
        <taxon>Burkholderiales</taxon>
        <taxon>Comamonadaceae</taxon>
        <taxon>Comamonas</taxon>
    </lineage>
</organism>
<dbReference type="SMART" id="SM00530">
    <property type="entry name" value="HTH_XRE"/>
    <property type="match status" value="1"/>
</dbReference>
<dbReference type="Pfam" id="PF01381">
    <property type="entry name" value="HTH_3"/>
    <property type="match status" value="1"/>
</dbReference>
<feature type="domain" description="HTH cro/C1-type" evidence="2">
    <location>
        <begin position="22"/>
        <end position="76"/>
    </location>
</feature>
<evidence type="ECO:0000256" key="1">
    <source>
        <dbReference type="SAM" id="MobiDB-lite"/>
    </source>
</evidence>
<comment type="caution">
    <text evidence="3">The sequence shown here is derived from an EMBL/GenBank/DDBJ whole genome shotgun (WGS) entry which is preliminary data.</text>
</comment>
<proteinExistence type="predicted"/>
<accession>A0A8B4S4K6</accession>
<keyword evidence="4" id="KW-1185">Reference proteome</keyword>
<dbReference type="GO" id="GO:0003677">
    <property type="term" value="F:DNA binding"/>
    <property type="evidence" value="ECO:0007669"/>
    <property type="project" value="UniProtKB-KW"/>
</dbReference>
<evidence type="ECO:0000313" key="4">
    <source>
        <dbReference type="Proteomes" id="UP000255070"/>
    </source>
</evidence>
<reference evidence="3 4" key="1">
    <citation type="submission" date="2018-06" db="EMBL/GenBank/DDBJ databases">
        <authorList>
            <consortium name="Pathogen Informatics"/>
            <person name="Doyle S."/>
        </authorList>
    </citation>
    <scope>NUCLEOTIDE SEQUENCE [LARGE SCALE GENOMIC DNA]</scope>
    <source>
        <strain evidence="3 4">NCTC10698</strain>
    </source>
</reference>
<dbReference type="AlphaFoldDB" id="A0A8B4S4K6"/>
<name>A0A8B4S4K6_COMTE</name>
<evidence type="ECO:0000313" key="3">
    <source>
        <dbReference type="EMBL" id="SUY78399.1"/>
    </source>
</evidence>
<evidence type="ECO:0000259" key="2">
    <source>
        <dbReference type="PROSITE" id="PS50943"/>
    </source>
</evidence>
<dbReference type="SUPFAM" id="SSF47413">
    <property type="entry name" value="lambda repressor-like DNA-binding domains"/>
    <property type="match status" value="1"/>
</dbReference>
<dbReference type="EMBL" id="UFXL01000001">
    <property type="protein sequence ID" value="SUY78399.1"/>
    <property type="molecule type" value="Genomic_DNA"/>
</dbReference>